<reference evidence="3 4" key="1">
    <citation type="submission" date="2014-02" db="EMBL/GenBank/DDBJ databases">
        <title>The genome sequence of Colletotrichum fioriniae PJ7.</title>
        <authorList>
            <person name="Baroncelli R."/>
            <person name="Thon M.R."/>
        </authorList>
    </citation>
    <scope>NUCLEOTIDE SEQUENCE [LARGE SCALE GENOMIC DNA]</scope>
    <source>
        <strain evidence="3 4">PJ7</strain>
    </source>
</reference>
<evidence type="ECO:0000313" key="4">
    <source>
        <dbReference type="Proteomes" id="UP000020467"/>
    </source>
</evidence>
<dbReference type="HOGENOM" id="CLU_1948690_0_0_1"/>
<evidence type="ECO:0000256" key="2">
    <source>
        <dbReference type="SAM" id="Phobius"/>
    </source>
</evidence>
<dbReference type="OrthoDB" id="4811104at2759"/>
<dbReference type="EMBL" id="JARH01001025">
    <property type="protein sequence ID" value="EXF74010.1"/>
    <property type="molecule type" value="Genomic_DNA"/>
</dbReference>
<name>A0A010QB99_9PEZI</name>
<sequence>MSSYSSANSPTAESYPFGGNGARQPLMDSRAWNLIFNESQTNTPRKAVSIMTLICLSTFMGFITAVAIVMGSFSYAVHLDVIPEDIWDYYENYDFSWSFRNQVIWLDAHDIFWWAVFMAVWMLSTTLMYRVFLYVRFAPFREAKRRGNQD</sequence>
<keyword evidence="4" id="KW-1185">Reference proteome</keyword>
<keyword evidence="2" id="KW-0472">Membrane</keyword>
<keyword evidence="2" id="KW-0812">Transmembrane</keyword>
<comment type="caution">
    <text evidence="3">The sequence shown here is derived from an EMBL/GenBank/DDBJ whole genome shotgun (WGS) entry which is preliminary data.</text>
</comment>
<evidence type="ECO:0000256" key="1">
    <source>
        <dbReference type="SAM" id="MobiDB-lite"/>
    </source>
</evidence>
<feature type="region of interest" description="Disordered" evidence="1">
    <location>
        <begin position="1"/>
        <end position="21"/>
    </location>
</feature>
<feature type="compositionally biased region" description="Polar residues" evidence="1">
    <location>
        <begin position="1"/>
        <end position="12"/>
    </location>
</feature>
<dbReference type="eggNOG" id="ENOG502T5V0">
    <property type="taxonomic scope" value="Eukaryota"/>
</dbReference>
<proteinExistence type="predicted"/>
<dbReference type="AlphaFoldDB" id="A0A010QB99"/>
<accession>A0A010QB99</accession>
<gene>
    <name evidence="3" type="ORF">CFIO01_05836</name>
</gene>
<dbReference type="KEGG" id="cfj:CFIO01_05836"/>
<organism evidence="3 4">
    <name type="scientific">Colletotrichum fioriniae PJ7</name>
    <dbReference type="NCBI Taxonomy" id="1445577"/>
    <lineage>
        <taxon>Eukaryota</taxon>
        <taxon>Fungi</taxon>
        <taxon>Dikarya</taxon>
        <taxon>Ascomycota</taxon>
        <taxon>Pezizomycotina</taxon>
        <taxon>Sordariomycetes</taxon>
        <taxon>Hypocreomycetidae</taxon>
        <taxon>Glomerellales</taxon>
        <taxon>Glomerellaceae</taxon>
        <taxon>Colletotrichum</taxon>
        <taxon>Colletotrichum acutatum species complex</taxon>
    </lineage>
</organism>
<protein>
    <submittedName>
        <fullName evidence="3">Uncharacterized protein</fullName>
    </submittedName>
</protein>
<dbReference type="Proteomes" id="UP000020467">
    <property type="component" value="Unassembled WGS sequence"/>
</dbReference>
<keyword evidence="2" id="KW-1133">Transmembrane helix</keyword>
<feature type="transmembrane region" description="Helical" evidence="2">
    <location>
        <begin position="50"/>
        <end position="77"/>
    </location>
</feature>
<feature type="transmembrane region" description="Helical" evidence="2">
    <location>
        <begin position="111"/>
        <end position="135"/>
    </location>
</feature>
<evidence type="ECO:0000313" key="3">
    <source>
        <dbReference type="EMBL" id="EXF74010.1"/>
    </source>
</evidence>